<dbReference type="WBParaSite" id="scaffold40348_cov242.g23699">
    <property type="protein sequence ID" value="scaffold40348_cov242.g23699"/>
    <property type="gene ID" value="scaffold40348_cov242.g23699"/>
</dbReference>
<organism evidence="1 2">
    <name type="scientific">Meloidogyne javanica</name>
    <name type="common">Root-knot nematode worm</name>
    <dbReference type="NCBI Taxonomy" id="6303"/>
    <lineage>
        <taxon>Eukaryota</taxon>
        <taxon>Metazoa</taxon>
        <taxon>Ecdysozoa</taxon>
        <taxon>Nematoda</taxon>
        <taxon>Chromadorea</taxon>
        <taxon>Rhabditida</taxon>
        <taxon>Tylenchina</taxon>
        <taxon>Tylenchomorpha</taxon>
        <taxon>Tylenchoidea</taxon>
        <taxon>Meloidogynidae</taxon>
        <taxon>Meloidogyninae</taxon>
        <taxon>Meloidogyne</taxon>
        <taxon>Meloidogyne incognita group</taxon>
    </lineage>
</organism>
<evidence type="ECO:0000313" key="2">
    <source>
        <dbReference type="WBParaSite" id="scaffold40348_cov242.g23699"/>
    </source>
</evidence>
<dbReference type="AlphaFoldDB" id="A0A915MIB4"/>
<sequence>MIRNSVNVLMSELDTGEDPKEGEWVLGIHAQRDQLNHAIHSAEGALAYGRLQRKED</sequence>
<accession>A0A915MIB4</accession>
<protein>
    <submittedName>
        <fullName evidence="2">Uncharacterized protein</fullName>
    </submittedName>
</protein>
<name>A0A915MIB4_MELJA</name>
<proteinExistence type="predicted"/>
<dbReference type="Proteomes" id="UP000887561">
    <property type="component" value="Unplaced"/>
</dbReference>
<evidence type="ECO:0000313" key="1">
    <source>
        <dbReference type="Proteomes" id="UP000887561"/>
    </source>
</evidence>
<reference evidence="2" key="1">
    <citation type="submission" date="2022-11" db="UniProtKB">
        <authorList>
            <consortium name="WormBaseParasite"/>
        </authorList>
    </citation>
    <scope>IDENTIFICATION</scope>
</reference>
<keyword evidence="1" id="KW-1185">Reference proteome</keyword>